<feature type="signal peptide" evidence="2">
    <location>
        <begin position="1"/>
        <end position="21"/>
    </location>
</feature>
<keyword evidence="5" id="KW-1185">Reference proteome</keyword>
<dbReference type="InterPro" id="IPR051785">
    <property type="entry name" value="MMCE/EMCE_epimerase"/>
</dbReference>
<dbReference type="Pfam" id="PF00903">
    <property type="entry name" value="Glyoxalase"/>
    <property type="match status" value="1"/>
</dbReference>
<organism evidence="4 5">
    <name type="scientific">Paraglaciecola mesophila</name>
    <dbReference type="NCBI Taxonomy" id="197222"/>
    <lineage>
        <taxon>Bacteria</taxon>
        <taxon>Pseudomonadati</taxon>
        <taxon>Pseudomonadota</taxon>
        <taxon>Gammaproteobacteria</taxon>
        <taxon>Alteromonadales</taxon>
        <taxon>Alteromonadaceae</taxon>
        <taxon>Paraglaciecola</taxon>
    </lineage>
</organism>
<reference evidence="4 5" key="1">
    <citation type="submission" date="2024-03" db="EMBL/GenBank/DDBJ databases">
        <title>Community enrichment and isolation of bacterial strains for fucoidan degradation.</title>
        <authorList>
            <person name="Sichert A."/>
        </authorList>
    </citation>
    <scope>NUCLEOTIDE SEQUENCE [LARGE SCALE GENOMIC DNA]</scope>
    <source>
        <strain evidence="4 5">AS12</strain>
    </source>
</reference>
<feature type="domain" description="VOC" evidence="3">
    <location>
        <begin position="34"/>
        <end position="177"/>
    </location>
</feature>
<accession>A0ABU9SZS2</accession>
<dbReference type="Proteomes" id="UP001461163">
    <property type="component" value="Unassembled WGS sequence"/>
</dbReference>
<dbReference type="InterPro" id="IPR004360">
    <property type="entry name" value="Glyas_Fos-R_dOase_dom"/>
</dbReference>
<dbReference type="SUPFAM" id="SSF54593">
    <property type="entry name" value="Glyoxalase/Bleomycin resistance protein/Dihydroxybiphenyl dioxygenase"/>
    <property type="match status" value="2"/>
</dbReference>
<feature type="chain" id="PRO_5046002780" evidence="2">
    <location>
        <begin position="22"/>
        <end position="349"/>
    </location>
</feature>
<evidence type="ECO:0000313" key="4">
    <source>
        <dbReference type="EMBL" id="MEM5499085.1"/>
    </source>
</evidence>
<dbReference type="PROSITE" id="PS51819">
    <property type="entry name" value="VOC"/>
    <property type="match status" value="2"/>
</dbReference>
<evidence type="ECO:0000259" key="3">
    <source>
        <dbReference type="PROSITE" id="PS51819"/>
    </source>
</evidence>
<dbReference type="RefSeq" id="WP_342882371.1">
    <property type="nucleotide sequence ID" value="NZ_JBBMQS010000011.1"/>
</dbReference>
<dbReference type="PANTHER" id="PTHR43048:SF5">
    <property type="entry name" value="BLR5325 PROTEIN"/>
    <property type="match status" value="1"/>
</dbReference>
<dbReference type="PANTHER" id="PTHR43048">
    <property type="entry name" value="METHYLMALONYL-COA EPIMERASE"/>
    <property type="match status" value="1"/>
</dbReference>
<dbReference type="PROSITE" id="PS51257">
    <property type="entry name" value="PROKAR_LIPOPROTEIN"/>
    <property type="match status" value="1"/>
</dbReference>
<dbReference type="EMBL" id="JBBMQS010000011">
    <property type="protein sequence ID" value="MEM5499085.1"/>
    <property type="molecule type" value="Genomic_DNA"/>
</dbReference>
<evidence type="ECO:0000256" key="1">
    <source>
        <dbReference type="ARBA" id="ARBA00022723"/>
    </source>
</evidence>
<dbReference type="InterPro" id="IPR037523">
    <property type="entry name" value="VOC_core"/>
</dbReference>
<protein>
    <submittedName>
        <fullName evidence="4">VOC family protein</fullName>
    </submittedName>
</protein>
<proteinExistence type="predicted"/>
<dbReference type="InterPro" id="IPR029068">
    <property type="entry name" value="Glyas_Bleomycin-R_OHBP_Dase"/>
</dbReference>
<keyword evidence="2" id="KW-0732">Signal</keyword>
<feature type="domain" description="VOC" evidence="3">
    <location>
        <begin position="193"/>
        <end position="333"/>
    </location>
</feature>
<sequence>MVRLSLGLLSVLTLAGCSWFSAEPSRVENPVVRGVDYVGMTVSNLERSSVLYQKAADLTPSDITQIDSHPVVNSLVGRDGAKAKSRLLTSVNAQLKLTEFTQPAAKAANTPHLEVYGPGIAHVCYQVAKHTHTYETFLANGATPIGDPEMIHLNPKNPVYYAYAHDPDHILFEVEHVDVQALELPTPPKNEYRIRHVSLATTDMDRSVGFYSHLLEIKDPRRAGSLIKLSGEKLDKIAGQKDAAIEMAWFQIRNLELEIIQYHSPQPTPLNTPRPFDALGYNSVVFDVTDLAAAKALLLEAGGTLVSDARPMDGGYIMYGRDLDGNLLGFQKSADGSPYSSQQFADNGI</sequence>
<comment type="caution">
    <text evidence="4">The sequence shown here is derived from an EMBL/GenBank/DDBJ whole genome shotgun (WGS) entry which is preliminary data.</text>
</comment>
<name>A0ABU9SZS2_9ALTE</name>
<evidence type="ECO:0000313" key="5">
    <source>
        <dbReference type="Proteomes" id="UP001461163"/>
    </source>
</evidence>
<keyword evidence="1" id="KW-0479">Metal-binding</keyword>
<gene>
    <name evidence="4" type="ORF">WNY77_16865</name>
</gene>
<evidence type="ECO:0000256" key="2">
    <source>
        <dbReference type="SAM" id="SignalP"/>
    </source>
</evidence>
<dbReference type="Gene3D" id="3.10.180.10">
    <property type="entry name" value="2,3-Dihydroxybiphenyl 1,2-Dioxygenase, domain 1"/>
    <property type="match status" value="2"/>
</dbReference>